<dbReference type="SUPFAM" id="SSF54928">
    <property type="entry name" value="RNA-binding domain, RBD"/>
    <property type="match status" value="3"/>
</dbReference>
<dbReference type="GO" id="GO:0006397">
    <property type="term" value="P:mRNA processing"/>
    <property type="evidence" value="ECO:0007669"/>
    <property type="project" value="UniProtKB-KW"/>
</dbReference>
<dbReference type="Gramene" id="TraesWEE_scaffold_114285_01G000100.1">
    <property type="protein sequence ID" value="TraesWEE_scaffold_114285_01G000100.1"/>
    <property type="gene ID" value="TraesWEE_scaffold_114285_01G000100"/>
</dbReference>
<dbReference type="GO" id="GO:1990904">
    <property type="term" value="C:ribonucleoprotein complex"/>
    <property type="evidence" value="ECO:0000318"/>
    <property type="project" value="GO_Central"/>
</dbReference>
<evidence type="ECO:0000256" key="5">
    <source>
        <dbReference type="ARBA" id="ARBA00022664"/>
    </source>
</evidence>
<dbReference type="GO" id="GO:0008143">
    <property type="term" value="F:poly(A) binding"/>
    <property type="evidence" value="ECO:0000318"/>
    <property type="project" value="GO_Central"/>
</dbReference>
<keyword evidence="8" id="KW-0539">Nucleus</keyword>
<comment type="subcellular location">
    <subcellularLocation>
        <location evidence="2">Cytoplasm</location>
    </subcellularLocation>
    <subcellularLocation>
        <location evidence="1">Nucleus</location>
    </subcellularLocation>
</comment>
<accession>A0A3B6EAN7</accession>
<feature type="domain" description="RRM" evidence="12">
    <location>
        <begin position="24"/>
        <end position="101"/>
    </location>
</feature>
<dbReference type="InterPro" id="IPR035979">
    <property type="entry name" value="RBD_domain_sf"/>
</dbReference>
<dbReference type="InterPro" id="IPR006515">
    <property type="entry name" value="PABP_1234"/>
</dbReference>
<keyword evidence="7 10" id="KW-0694">RNA-binding</keyword>
<evidence type="ECO:0000256" key="7">
    <source>
        <dbReference type="ARBA" id="ARBA00022884"/>
    </source>
</evidence>
<keyword evidence="5" id="KW-0507">mRNA processing</keyword>
<feature type="domain" description="RRM" evidence="12">
    <location>
        <begin position="202"/>
        <end position="279"/>
    </location>
</feature>
<dbReference type="InterPro" id="IPR000504">
    <property type="entry name" value="RRM_dom"/>
</dbReference>
<feature type="compositionally biased region" description="Low complexity" evidence="11">
    <location>
        <begin position="532"/>
        <end position="558"/>
    </location>
</feature>
<comment type="function">
    <text evidence="9">Binds the poly(A) tail of mRNA. Appears to be an important mediator of the multiple roles of the poly(A) tail in mRNA biogenesis, stability and translation.</text>
</comment>
<dbReference type="Pfam" id="PF00076">
    <property type="entry name" value="RRM_1"/>
    <property type="match status" value="4"/>
</dbReference>
<feature type="domain" description="RRM" evidence="12">
    <location>
        <begin position="111"/>
        <end position="188"/>
    </location>
</feature>
<keyword evidence="6" id="KW-0677">Repeat</keyword>
<dbReference type="Gramene" id="TraesCLE_scaffold_021768_01G000100.1">
    <property type="protein sequence ID" value="TraesCLE_scaffold_021768_01G000100.1"/>
    <property type="gene ID" value="TraesCLE_scaffold_021768_01G000100"/>
</dbReference>
<dbReference type="Gramene" id="TraesKAR3A01G0032760.1">
    <property type="protein sequence ID" value="cds.TraesKAR3A01G0032760.1"/>
    <property type="gene ID" value="TraesKAR3A01G0032760"/>
</dbReference>
<dbReference type="PROSITE" id="PS50102">
    <property type="entry name" value="RRM"/>
    <property type="match status" value="4"/>
</dbReference>
<dbReference type="InterPro" id="IPR012677">
    <property type="entry name" value="Nucleotide-bd_a/b_plait_sf"/>
</dbReference>
<evidence type="ECO:0000256" key="4">
    <source>
        <dbReference type="ARBA" id="ARBA00022490"/>
    </source>
</evidence>
<reference evidence="13" key="1">
    <citation type="submission" date="2018-08" db="EMBL/GenBank/DDBJ databases">
        <authorList>
            <person name="Rossello M."/>
        </authorList>
    </citation>
    <scope>NUCLEOTIDE SEQUENCE [LARGE SCALE GENOMIC DNA]</scope>
    <source>
        <strain evidence="13">cv. Chinese Spring</strain>
    </source>
</reference>
<dbReference type="GO" id="GO:0005829">
    <property type="term" value="C:cytosol"/>
    <property type="evidence" value="ECO:0000318"/>
    <property type="project" value="GO_Central"/>
</dbReference>
<reference evidence="13" key="2">
    <citation type="submission" date="2018-10" db="UniProtKB">
        <authorList>
            <consortium name="EnsemblPlants"/>
        </authorList>
    </citation>
    <scope>IDENTIFICATION</scope>
</reference>
<dbReference type="FunFam" id="3.30.70.330:FF:000520">
    <property type="entry name" value="Polyadenylate-binding protein"/>
    <property type="match status" value="1"/>
</dbReference>
<organism evidence="13">
    <name type="scientific">Triticum aestivum</name>
    <name type="common">Wheat</name>
    <dbReference type="NCBI Taxonomy" id="4565"/>
    <lineage>
        <taxon>Eukaryota</taxon>
        <taxon>Viridiplantae</taxon>
        <taxon>Streptophyta</taxon>
        <taxon>Embryophyta</taxon>
        <taxon>Tracheophyta</taxon>
        <taxon>Spermatophyta</taxon>
        <taxon>Magnoliopsida</taxon>
        <taxon>Liliopsida</taxon>
        <taxon>Poales</taxon>
        <taxon>Poaceae</taxon>
        <taxon>BOP clade</taxon>
        <taxon>Pooideae</taxon>
        <taxon>Triticodae</taxon>
        <taxon>Triticeae</taxon>
        <taxon>Triticinae</taxon>
        <taxon>Triticum</taxon>
    </lineage>
</organism>
<comment type="similarity">
    <text evidence="3">Belongs to the polyadenylate-binding protein type-1 family.</text>
</comment>
<proteinExistence type="inferred from homology"/>
<evidence type="ECO:0000313" key="13">
    <source>
        <dbReference type="EnsemblPlants" id="TraesCS3A02G076800.1"/>
    </source>
</evidence>
<evidence type="ECO:0000256" key="10">
    <source>
        <dbReference type="PROSITE-ProRule" id="PRU00176"/>
    </source>
</evidence>
<dbReference type="SUPFAM" id="SSF63570">
    <property type="entry name" value="PABC (PABP) domain"/>
    <property type="match status" value="1"/>
</dbReference>
<feature type="region of interest" description="Disordered" evidence="11">
    <location>
        <begin position="519"/>
        <end position="558"/>
    </location>
</feature>
<dbReference type="Gramene" id="TraesCS3A03G0167400.1">
    <property type="protein sequence ID" value="TraesCS3A03G0167400.1.CDS"/>
    <property type="gene ID" value="TraesCS3A03G0167400"/>
</dbReference>
<evidence type="ECO:0000256" key="1">
    <source>
        <dbReference type="ARBA" id="ARBA00004123"/>
    </source>
</evidence>
<dbReference type="PANTHER" id="PTHR24012">
    <property type="entry name" value="RNA BINDING PROTEIN"/>
    <property type="match status" value="1"/>
</dbReference>
<evidence type="ECO:0000256" key="8">
    <source>
        <dbReference type="ARBA" id="ARBA00023242"/>
    </source>
</evidence>
<name>A0A3B6EAN7_WHEAT</name>
<dbReference type="GO" id="GO:0003730">
    <property type="term" value="F:mRNA 3'-UTR binding"/>
    <property type="evidence" value="ECO:0000318"/>
    <property type="project" value="GO_Central"/>
</dbReference>
<protein>
    <recommendedName>
        <fullName evidence="12">RRM domain-containing protein</fullName>
    </recommendedName>
</protein>
<dbReference type="InterPro" id="IPR036053">
    <property type="entry name" value="PABP-dom"/>
</dbReference>
<evidence type="ECO:0000256" key="11">
    <source>
        <dbReference type="SAM" id="MobiDB-lite"/>
    </source>
</evidence>
<dbReference type="NCBIfam" id="TIGR01628">
    <property type="entry name" value="PABP-1234"/>
    <property type="match status" value="1"/>
</dbReference>
<dbReference type="Gene3D" id="3.30.70.330">
    <property type="match status" value="4"/>
</dbReference>
<keyword evidence="14" id="KW-1185">Reference proteome</keyword>
<dbReference type="FunFam" id="3.30.70.330:FF:000651">
    <property type="entry name" value="Poly(A) binding protein cytoplasmic 1 like"/>
    <property type="match status" value="2"/>
</dbReference>
<dbReference type="STRING" id="4565.A0A3B6EAN7"/>
<dbReference type="OrthoDB" id="19742at2759"/>
<evidence type="ECO:0000259" key="12">
    <source>
        <dbReference type="PROSITE" id="PS50102"/>
    </source>
</evidence>
<dbReference type="SMART" id="SM00360">
    <property type="entry name" value="RRM"/>
    <property type="match status" value="4"/>
</dbReference>
<dbReference type="Gramene" id="TraesCS3A02G076800.1">
    <property type="protein sequence ID" value="TraesCS3A02G076800.1"/>
    <property type="gene ID" value="TraesCS3A02G076800"/>
</dbReference>
<dbReference type="EnsemblPlants" id="TraesCS3A02G076800.1">
    <property type="protein sequence ID" value="TraesCS3A02G076800.1"/>
    <property type="gene ID" value="TraesCS3A02G076800"/>
</dbReference>
<dbReference type="SMR" id="A0A3B6EAN7"/>
<dbReference type="Proteomes" id="UP000019116">
    <property type="component" value="Chromosome 3A"/>
</dbReference>
<evidence type="ECO:0000256" key="2">
    <source>
        <dbReference type="ARBA" id="ARBA00004496"/>
    </source>
</evidence>
<dbReference type="AlphaFoldDB" id="A0A3B6EAN7"/>
<dbReference type="GO" id="GO:0008266">
    <property type="term" value="F:poly(U) RNA binding"/>
    <property type="evidence" value="ECO:0000318"/>
    <property type="project" value="GO_Central"/>
</dbReference>
<keyword evidence="4" id="KW-0963">Cytoplasm</keyword>
<evidence type="ECO:0000256" key="6">
    <source>
        <dbReference type="ARBA" id="ARBA00022737"/>
    </source>
</evidence>
<dbReference type="GO" id="GO:0005634">
    <property type="term" value="C:nucleus"/>
    <property type="evidence" value="ECO:0000318"/>
    <property type="project" value="GO_Central"/>
</dbReference>
<evidence type="ECO:0000256" key="9">
    <source>
        <dbReference type="ARBA" id="ARBA00054110"/>
    </source>
</evidence>
<dbReference type="Gramene" id="TraesCAD_scaffold_020780_01G000200.1">
    <property type="protein sequence ID" value="TraesCAD_scaffold_020780_01G000200.1"/>
    <property type="gene ID" value="TraesCAD_scaffold_020780_01G000200"/>
</dbReference>
<evidence type="ECO:0000256" key="3">
    <source>
        <dbReference type="ARBA" id="ARBA00008557"/>
    </source>
</evidence>
<feature type="domain" description="RRM" evidence="12">
    <location>
        <begin position="305"/>
        <end position="382"/>
    </location>
</feature>
<sequence>MAGRPLLAPAVTLRPPGPALGSWASLYVGDLDDGVAEGHLYALFCKVGPVASLRICRDVTGRSLGYAYVIFYSREDAKHALDSLNFTPANGKHIRVMFSNRDPTLRLSGKANIFIKNLVPNIDGKSLSDMFGQYGTILSCKVATHFNGQSKGYGFVQFADETSANDAIDSLNGKLVNGKRIFVGLFIRRQERQPNISLSNYTNVYVKNLPKEFTHNDLLQEFGPFGTITSAVIMRDNDGISKCFGFVNYGESECAVEAVKILNGKKIKDTILYVGRAQKKSEREAELKENFECARNEKFKKFEGLNLYVKNLDDSINDLNLRGLFEVFGEIGSCKVMVDSQGRSKGYGFVSFTTIEAVHKAIDGMNRKIVGKKPLYVGVAQRKEERRAMLVAHFARIQNTGVLAPAVPQNFAPRQFYVGPGVPGMFPPQVRAGFGYQQFPQQHFSPWVPSGMTPYTYNMPRPLHHAWRGIQDEKLYPLGEQLEPELGGKVTGILGEAMEALQGRKLEEARDTVDLATIPSSSTLSVSRDAIDPASTASSSSASADGANLAPSPSSSSA</sequence>
<evidence type="ECO:0000313" key="14">
    <source>
        <dbReference type="Proteomes" id="UP000019116"/>
    </source>
</evidence>